<dbReference type="EMBL" id="SMAL01000004">
    <property type="protein sequence ID" value="TCT14936.1"/>
    <property type="molecule type" value="Genomic_DNA"/>
</dbReference>
<dbReference type="Gene3D" id="3.10.120.10">
    <property type="entry name" value="Cytochrome b5-like heme/steroid binding domain"/>
    <property type="match status" value="1"/>
</dbReference>
<evidence type="ECO:0000313" key="4">
    <source>
        <dbReference type="Proteomes" id="UP000294902"/>
    </source>
</evidence>
<evidence type="ECO:0000259" key="2">
    <source>
        <dbReference type="SMART" id="SM01117"/>
    </source>
</evidence>
<evidence type="ECO:0000256" key="1">
    <source>
        <dbReference type="SAM" id="MobiDB-lite"/>
    </source>
</evidence>
<dbReference type="RefSeq" id="WP_132251789.1">
    <property type="nucleotide sequence ID" value="NZ_SMAL01000004.1"/>
</dbReference>
<feature type="domain" description="Cytochrome b5 heme-binding" evidence="2">
    <location>
        <begin position="39"/>
        <end position="110"/>
    </location>
</feature>
<sequence length="117" mass="13378">MNNNNNNYNSNNDNNNRNNSNNTNDIDNNDMVAEEGLILTREELANYDGREGRRAYVAVDGIIYDVTDSIRWVGGVHNRLEAGQDLTYEFNRCHPGFFVLRRVPIVGRLIMDDGEVE</sequence>
<dbReference type="OrthoDB" id="9785263at2"/>
<dbReference type="Pfam" id="PF00173">
    <property type="entry name" value="Cyt-b5"/>
    <property type="match status" value="1"/>
</dbReference>
<keyword evidence="4" id="KW-1185">Reference proteome</keyword>
<dbReference type="Proteomes" id="UP000294902">
    <property type="component" value="Unassembled WGS sequence"/>
</dbReference>
<feature type="region of interest" description="Disordered" evidence="1">
    <location>
        <begin position="1"/>
        <end position="28"/>
    </location>
</feature>
<accession>A0A4R3MLN6</accession>
<comment type="caution">
    <text evidence="3">The sequence shown here is derived from an EMBL/GenBank/DDBJ whole genome shotgun (WGS) entry which is preliminary data.</text>
</comment>
<name>A0A4R3MLN6_9FIRM</name>
<dbReference type="SUPFAM" id="SSF55856">
    <property type="entry name" value="Cytochrome b5-like heme/steroid binding domain"/>
    <property type="match status" value="1"/>
</dbReference>
<dbReference type="InterPro" id="IPR036400">
    <property type="entry name" value="Cyt_B5-like_heme/steroid_sf"/>
</dbReference>
<gene>
    <name evidence="3" type="ORF">EDC18_10486</name>
</gene>
<dbReference type="AlphaFoldDB" id="A0A4R3MLN6"/>
<organism evidence="3 4">
    <name type="scientific">Natranaerovirga pectinivora</name>
    <dbReference type="NCBI Taxonomy" id="682400"/>
    <lineage>
        <taxon>Bacteria</taxon>
        <taxon>Bacillati</taxon>
        <taxon>Bacillota</taxon>
        <taxon>Clostridia</taxon>
        <taxon>Lachnospirales</taxon>
        <taxon>Natranaerovirgaceae</taxon>
        <taxon>Natranaerovirga</taxon>
    </lineage>
</organism>
<proteinExistence type="predicted"/>
<reference evidence="3 4" key="1">
    <citation type="submission" date="2019-03" db="EMBL/GenBank/DDBJ databases">
        <title>Genomic Encyclopedia of Type Strains, Phase IV (KMG-IV): sequencing the most valuable type-strain genomes for metagenomic binning, comparative biology and taxonomic classification.</title>
        <authorList>
            <person name="Goeker M."/>
        </authorList>
    </citation>
    <scope>NUCLEOTIDE SEQUENCE [LARGE SCALE GENOMIC DNA]</scope>
    <source>
        <strain evidence="3 4">DSM 24629</strain>
    </source>
</reference>
<protein>
    <submittedName>
        <fullName evidence="3">Putative heme/steroid binding protein</fullName>
    </submittedName>
</protein>
<dbReference type="SMART" id="SM01117">
    <property type="entry name" value="Cyt-b5"/>
    <property type="match status" value="1"/>
</dbReference>
<evidence type="ECO:0000313" key="3">
    <source>
        <dbReference type="EMBL" id="TCT14936.1"/>
    </source>
</evidence>
<dbReference type="InterPro" id="IPR001199">
    <property type="entry name" value="Cyt_B5-like_heme/steroid-bd"/>
</dbReference>